<evidence type="ECO:0000313" key="3">
    <source>
        <dbReference type="Proteomes" id="UP000549765"/>
    </source>
</evidence>
<keyword evidence="1" id="KW-1133">Transmembrane helix</keyword>
<accession>A0A7X6S2W1</accession>
<dbReference type="Proteomes" id="UP000549765">
    <property type="component" value="Unassembled WGS sequence"/>
</dbReference>
<dbReference type="EMBL" id="JAAXPN010000002">
    <property type="protein sequence ID" value="NKZ23943.1"/>
    <property type="molecule type" value="Genomic_DNA"/>
</dbReference>
<name>A0A7X6S2W1_9LACO</name>
<evidence type="ECO:0000256" key="1">
    <source>
        <dbReference type="SAM" id="Phobius"/>
    </source>
</evidence>
<proteinExistence type="predicted"/>
<evidence type="ECO:0000313" key="2">
    <source>
        <dbReference type="EMBL" id="NKZ23943.1"/>
    </source>
</evidence>
<sequence length="265" mass="29712">MLTILSLLNQYVGFFNVNTKFKGRLYTVLGFGGVWYILYIGISFITAHRYLRGFGLIAAFVGLMYVIYLNFMYYFTEKKAHFDISPHFEKVVGNSQAAEANQKQSQVIGPNNGVYREQQVLPTAVKSNSDEVANIQTLSQEMLDMGLINQDYQKMSDHELRQLLVVNHDQPVYANHPGSTVPFAKLVMEGTHLVIYGGINEMQAMRLGEITRVGLADVATALKNSDIFLASIIVNGGLGKTLTRSSFIETAYPYTLKVEVAYRLK</sequence>
<dbReference type="AlphaFoldDB" id="A0A7X6S2W1"/>
<gene>
    <name evidence="2" type="ORF">HF964_03850</name>
</gene>
<keyword evidence="1" id="KW-0472">Membrane</keyword>
<dbReference type="InterPro" id="IPR046503">
    <property type="entry name" value="DUF6681"/>
</dbReference>
<keyword evidence="1" id="KW-0812">Transmembrane</keyword>
<feature type="transmembrane region" description="Helical" evidence="1">
    <location>
        <begin position="25"/>
        <end position="47"/>
    </location>
</feature>
<organism evidence="2 3">
    <name type="scientific">Periweissella fabalis</name>
    <dbReference type="NCBI Taxonomy" id="1070421"/>
    <lineage>
        <taxon>Bacteria</taxon>
        <taxon>Bacillati</taxon>
        <taxon>Bacillota</taxon>
        <taxon>Bacilli</taxon>
        <taxon>Lactobacillales</taxon>
        <taxon>Lactobacillaceae</taxon>
        <taxon>Periweissella</taxon>
    </lineage>
</organism>
<feature type="transmembrane region" description="Helical" evidence="1">
    <location>
        <begin position="54"/>
        <end position="75"/>
    </location>
</feature>
<keyword evidence="3" id="KW-1185">Reference proteome</keyword>
<dbReference type="Pfam" id="PF20386">
    <property type="entry name" value="DUF6681"/>
    <property type="match status" value="1"/>
</dbReference>
<protein>
    <submittedName>
        <fullName evidence="2">Uncharacterized protein</fullName>
    </submittedName>
</protein>
<comment type="caution">
    <text evidence="2">The sequence shown here is derived from an EMBL/GenBank/DDBJ whole genome shotgun (WGS) entry which is preliminary data.</text>
</comment>
<dbReference type="RefSeq" id="WP_168721742.1">
    <property type="nucleotide sequence ID" value="NZ_JAAXPN010000002.1"/>
</dbReference>
<reference evidence="2 3" key="1">
    <citation type="submission" date="2020-04" db="EMBL/GenBank/DDBJ databases">
        <title>MicrobeNet Type strains.</title>
        <authorList>
            <person name="Nicholson A.C."/>
        </authorList>
    </citation>
    <scope>NUCLEOTIDE SEQUENCE [LARGE SCALE GENOMIC DNA]</scope>
    <source>
        <strain evidence="2 3">CCUG 61472</strain>
    </source>
</reference>